<dbReference type="KEGG" id="caua:113092332"/>
<dbReference type="GO" id="GO:0000166">
    <property type="term" value="F:nucleotide binding"/>
    <property type="evidence" value="ECO:0007669"/>
    <property type="project" value="InterPro"/>
</dbReference>
<dbReference type="GO" id="GO:0000287">
    <property type="term" value="F:magnesium ion binding"/>
    <property type="evidence" value="ECO:0007669"/>
    <property type="project" value="InterPro"/>
</dbReference>
<evidence type="ECO:0000313" key="1">
    <source>
        <dbReference type="Proteomes" id="UP000515129"/>
    </source>
</evidence>
<sequence>MVNQRLREMDPAVEEPFKIALISTEIIDHYNLKIEIVRLEKPILEHLKEIKPVIFLSTNEQNVREAISAGYGAATMFQRDYDEYSDEELRVAFDGDGVLFSDESEKVTAEKGLEAFKQNERDNEATPLALGPLSDFFKALESLQKTHQMIHTYLVTSRDPSSPGIRALKTLQENKLEINEAFFLSGAPKGPVLKAINPHIFFDDQMTHIEGALQNGVIGAHVPYGVKNKKE</sequence>
<dbReference type="InterPro" id="IPR010394">
    <property type="entry name" value="5-nucleotidase"/>
</dbReference>
<dbReference type="Pfam" id="PF06189">
    <property type="entry name" value="5-nucleotidase"/>
    <property type="match status" value="1"/>
</dbReference>
<organism evidence="1 2">
    <name type="scientific">Carassius auratus</name>
    <name type="common">Goldfish</name>
    <dbReference type="NCBI Taxonomy" id="7957"/>
    <lineage>
        <taxon>Eukaryota</taxon>
        <taxon>Metazoa</taxon>
        <taxon>Chordata</taxon>
        <taxon>Craniata</taxon>
        <taxon>Vertebrata</taxon>
        <taxon>Euteleostomi</taxon>
        <taxon>Actinopterygii</taxon>
        <taxon>Neopterygii</taxon>
        <taxon>Teleostei</taxon>
        <taxon>Ostariophysi</taxon>
        <taxon>Cypriniformes</taxon>
        <taxon>Cyprinidae</taxon>
        <taxon>Cyprininae</taxon>
        <taxon>Carassius</taxon>
    </lineage>
</organism>
<reference evidence="2" key="1">
    <citation type="submission" date="2025-08" db="UniProtKB">
        <authorList>
            <consortium name="RefSeq"/>
        </authorList>
    </citation>
    <scope>IDENTIFICATION</scope>
    <source>
        <strain evidence="2">Wakin</strain>
        <tissue evidence="2">Muscle</tissue>
    </source>
</reference>
<dbReference type="AlphaFoldDB" id="A0A6P6NY71"/>
<dbReference type="InterPro" id="IPR036412">
    <property type="entry name" value="HAD-like_sf"/>
</dbReference>
<dbReference type="GO" id="GO:0009117">
    <property type="term" value="P:nucleotide metabolic process"/>
    <property type="evidence" value="ECO:0007669"/>
    <property type="project" value="InterPro"/>
</dbReference>
<gene>
    <name evidence="2" type="primary">LOC113092332</name>
</gene>
<keyword evidence="1" id="KW-1185">Reference proteome</keyword>
<accession>A0A6P6NY71</accession>
<proteinExistence type="predicted"/>
<protein>
    <submittedName>
        <fullName evidence="2">Cytosolic 5'-nucleotidase 1A-like</fullName>
    </submittedName>
</protein>
<evidence type="ECO:0000313" key="2">
    <source>
        <dbReference type="RefSeq" id="XP_026113691.1"/>
    </source>
</evidence>
<dbReference type="RefSeq" id="XP_026113691.1">
    <property type="nucleotide sequence ID" value="XM_026257906.1"/>
</dbReference>
<dbReference type="PANTHER" id="PTHR31367">
    <property type="entry name" value="CYTOSOLIC 5'-NUCLEOTIDASE 1 FAMILY MEMBER"/>
    <property type="match status" value="1"/>
</dbReference>
<dbReference type="SUPFAM" id="SSF56784">
    <property type="entry name" value="HAD-like"/>
    <property type="match status" value="1"/>
</dbReference>
<dbReference type="Proteomes" id="UP000515129">
    <property type="component" value="Unplaced"/>
</dbReference>
<dbReference type="GO" id="GO:0005829">
    <property type="term" value="C:cytosol"/>
    <property type="evidence" value="ECO:0007669"/>
    <property type="project" value="TreeGrafter"/>
</dbReference>
<dbReference type="GO" id="GO:0008253">
    <property type="term" value="F:5'-nucleotidase activity"/>
    <property type="evidence" value="ECO:0007669"/>
    <property type="project" value="InterPro"/>
</dbReference>
<dbReference type="OrthoDB" id="9994138at2759"/>
<name>A0A6P6NY71_CARAU</name>
<dbReference type="PANTHER" id="PTHR31367:SF5">
    <property type="entry name" value="CYTOSOLIC 5'-NUCLEOTIDASE 1A"/>
    <property type="match status" value="1"/>
</dbReference>
<dbReference type="GO" id="GO:0046085">
    <property type="term" value="P:adenosine metabolic process"/>
    <property type="evidence" value="ECO:0007669"/>
    <property type="project" value="TreeGrafter"/>
</dbReference>
<dbReference type="GeneID" id="113092332"/>